<feature type="compositionally biased region" description="Pro residues" evidence="1">
    <location>
        <begin position="82"/>
        <end position="92"/>
    </location>
</feature>
<evidence type="ECO:0000256" key="1">
    <source>
        <dbReference type="SAM" id="MobiDB-lite"/>
    </source>
</evidence>
<dbReference type="CDD" id="cd06257">
    <property type="entry name" value="DnaJ"/>
    <property type="match status" value="1"/>
</dbReference>
<comment type="caution">
    <text evidence="3">The sequence shown here is derived from an EMBL/GenBank/DDBJ whole genome shotgun (WGS) entry which is preliminary data.</text>
</comment>
<name>A0AAD7IH84_9AGAR</name>
<dbReference type="InterPro" id="IPR036869">
    <property type="entry name" value="J_dom_sf"/>
</dbReference>
<feature type="region of interest" description="Disordered" evidence="1">
    <location>
        <begin position="215"/>
        <end position="344"/>
    </location>
</feature>
<feature type="compositionally biased region" description="Pro residues" evidence="1">
    <location>
        <begin position="266"/>
        <end position="285"/>
    </location>
</feature>
<keyword evidence="4" id="KW-1185">Reference proteome</keyword>
<evidence type="ECO:0000313" key="3">
    <source>
        <dbReference type="EMBL" id="KAJ7743091.1"/>
    </source>
</evidence>
<evidence type="ECO:0000313" key="4">
    <source>
        <dbReference type="Proteomes" id="UP001215598"/>
    </source>
</evidence>
<dbReference type="AlphaFoldDB" id="A0AAD7IH84"/>
<dbReference type="SMART" id="SM00271">
    <property type="entry name" value="DnaJ"/>
    <property type="match status" value="1"/>
</dbReference>
<dbReference type="EMBL" id="JARKIB010000092">
    <property type="protein sequence ID" value="KAJ7743091.1"/>
    <property type="molecule type" value="Genomic_DNA"/>
</dbReference>
<accession>A0AAD7IH84</accession>
<feature type="region of interest" description="Disordered" evidence="1">
    <location>
        <begin position="68"/>
        <end position="111"/>
    </location>
</feature>
<dbReference type="InterPro" id="IPR001623">
    <property type="entry name" value="DnaJ_domain"/>
</dbReference>
<gene>
    <name evidence="3" type="ORF">B0H16DRAFT_1322816</name>
</gene>
<dbReference type="PANTHER" id="PTHR43948">
    <property type="entry name" value="DNAJ HOMOLOG SUBFAMILY B"/>
    <property type="match status" value="1"/>
</dbReference>
<dbReference type="PANTHER" id="PTHR43948:SF10">
    <property type="entry name" value="MRJ, ISOFORM E"/>
    <property type="match status" value="1"/>
</dbReference>
<dbReference type="Pfam" id="PF00226">
    <property type="entry name" value="DnaJ"/>
    <property type="match status" value="1"/>
</dbReference>
<dbReference type="SUPFAM" id="SSF46565">
    <property type="entry name" value="Chaperone J-domain"/>
    <property type="match status" value="1"/>
</dbReference>
<organism evidence="3 4">
    <name type="scientific">Mycena metata</name>
    <dbReference type="NCBI Taxonomy" id="1033252"/>
    <lineage>
        <taxon>Eukaryota</taxon>
        <taxon>Fungi</taxon>
        <taxon>Dikarya</taxon>
        <taxon>Basidiomycota</taxon>
        <taxon>Agaricomycotina</taxon>
        <taxon>Agaricomycetes</taxon>
        <taxon>Agaricomycetidae</taxon>
        <taxon>Agaricales</taxon>
        <taxon>Marasmiineae</taxon>
        <taxon>Mycenaceae</taxon>
        <taxon>Mycena</taxon>
    </lineage>
</organism>
<dbReference type="PROSITE" id="PS00636">
    <property type="entry name" value="DNAJ_1"/>
    <property type="match status" value="1"/>
</dbReference>
<feature type="compositionally biased region" description="Low complexity" evidence="1">
    <location>
        <begin position="286"/>
        <end position="309"/>
    </location>
</feature>
<dbReference type="PRINTS" id="PR00625">
    <property type="entry name" value="JDOMAIN"/>
</dbReference>
<dbReference type="PROSITE" id="PS50076">
    <property type="entry name" value="DNAJ_2"/>
    <property type="match status" value="1"/>
</dbReference>
<sequence>MDPERPEQSFYDVLQVPRDATPEQIRKAYKKQALGTHPDRLPAGYTDAEKRDAEERFRQVSNAYEVLKDPESRQLYDTHGVWPPPTPPPEQPYPSRHSSHRGGPRPNRYEPFPDPFEHFFSEPFELFDRIFSSYRRFPTSNHPVHRSYSTFNRDPFEAMYRMQDMMADLERDMFSSFPSRSLSLGFESPFGGRGQARWAHQSSTMVTHNGVTHRIEKRRDFDGNEHVTRTYPDGREIYTVNGVEQQQQYLPPPGPPPPSRDHRSIHPPPPQMNNPRGYIPPPPPYRSHSPRSSVHSGHNNNHNRGRPSGFHAWDSRSSATVPPNGYHRDRHSSGAPSPPAGYPD</sequence>
<proteinExistence type="predicted"/>
<dbReference type="Proteomes" id="UP001215598">
    <property type="component" value="Unassembled WGS sequence"/>
</dbReference>
<dbReference type="Gene3D" id="1.10.287.110">
    <property type="entry name" value="DnaJ domain"/>
    <property type="match status" value="1"/>
</dbReference>
<protein>
    <recommendedName>
        <fullName evidence="2">J domain-containing protein</fullName>
    </recommendedName>
</protein>
<feature type="compositionally biased region" description="Basic and acidic residues" evidence="1">
    <location>
        <begin position="215"/>
        <end position="236"/>
    </location>
</feature>
<dbReference type="InterPro" id="IPR018253">
    <property type="entry name" value="DnaJ_domain_CS"/>
</dbReference>
<reference evidence="3" key="1">
    <citation type="submission" date="2023-03" db="EMBL/GenBank/DDBJ databases">
        <title>Massive genome expansion in bonnet fungi (Mycena s.s.) driven by repeated elements and novel gene families across ecological guilds.</title>
        <authorList>
            <consortium name="Lawrence Berkeley National Laboratory"/>
            <person name="Harder C.B."/>
            <person name="Miyauchi S."/>
            <person name="Viragh M."/>
            <person name="Kuo A."/>
            <person name="Thoen E."/>
            <person name="Andreopoulos B."/>
            <person name="Lu D."/>
            <person name="Skrede I."/>
            <person name="Drula E."/>
            <person name="Henrissat B."/>
            <person name="Morin E."/>
            <person name="Kohler A."/>
            <person name="Barry K."/>
            <person name="LaButti K."/>
            <person name="Morin E."/>
            <person name="Salamov A."/>
            <person name="Lipzen A."/>
            <person name="Mereny Z."/>
            <person name="Hegedus B."/>
            <person name="Baldrian P."/>
            <person name="Stursova M."/>
            <person name="Weitz H."/>
            <person name="Taylor A."/>
            <person name="Grigoriev I.V."/>
            <person name="Nagy L.G."/>
            <person name="Martin F."/>
            <person name="Kauserud H."/>
        </authorList>
    </citation>
    <scope>NUCLEOTIDE SEQUENCE</scope>
    <source>
        <strain evidence="3">CBHHK182m</strain>
    </source>
</reference>
<feature type="domain" description="J" evidence="2">
    <location>
        <begin position="9"/>
        <end position="80"/>
    </location>
</feature>
<evidence type="ECO:0000259" key="2">
    <source>
        <dbReference type="PROSITE" id="PS50076"/>
    </source>
</evidence>
<feature type="region of interest" description="Disordered" evidence="1">
    <location>
        <begin position="30"/>
        <end position="53"/>
    </location>
</feature>